<comment type="caution">
    <text evidence="2">The sequence shown here is derived from an EMBL/GenBank/DDBJ whole genome shotgun (WGS) entry which is preliminary data.</text>
</comment>
<sequence length="694" mass="78466">MPLLFSLLFNDLSAWFIIPCLILGFGFAWLLYRKSNHENKNLKAILFTARFILISLLAFLLLSPLLKSIKQRLEKPLIIIAQDASASIAFAKDKSFDTLKYHQDFKKLASSLSDNYDVKILNFGDGINNDFNFKQTQKQTDFSQLFNYIKDQYPNQNIGALILASDGIYNRGANPISDIKKQLFPIYTIALGDTIPKKDLIVSPINYNNLVYLGNDHEIEIPVSSYMAKGLNSTLKINTNDGQSKNIALSIDKDNWNKTFKINLETKKKGIQKIVIQASTIKDELTTENNTQTIFVEVLDGKEKILILADAPHPDISAIKQAIESNKNYEVKVAFADDLLKDIKDFGLIIFHNLPSNEHPINQVFEQTTQKSKWFIIGTQTNTSALSQKQNLLNVSGNNASQDYLAALNMDFTAFSLSDESKIYLNSLAPLNAPFGNYSLKNAGLVLLNQQIGNVKTNAPLLAFGNDAGVKTAILTGEGIWRWRLEDFKKNENHNAFDELISKSVQYLSAKNDLRKFRVYPIKTRFADNEQIILNAELYDEAYNLNNEPDVSIDLKSKSGKKYSFQFTKIGKSYQLNAGFLPADEYTFEAKTKLGKNLFSANGQFLIEQINIELMHTTANHQLLYNMANASGGQMVQPKNLLSLEELIPKNEKVKTISYEEKSYDALINLKWIFALIMLLLSVEWFLRKRNGAI</sequence>
<gene>
    <name evidence="2" type="ORF">A5893_15980</name>
</gene>
<evidence type="ECO:0000313" key="3">
    <source>
        <dbReference type="Proteomes" id="UP000078459"/>
    </source>
</evidence>
<dbReference type="Proteomes" id="UP000078459">
    <property type="component" value="Unassembled WGS sequence"/>
</dbReference>
<keyword evidence="1" id="KW-0812">Transmembrane</keyword>
<dbReference type="SUPFAM" id="SSF52317">
    <property type="entry name" value="Class I glutamine amidotransferase-like"/>
    <property type="match status" value="1"/>
</dbReference>
<protein>
    <recommendedName>
        <fullName evidence="4">VWA domain-containing protein</fullName>
    </recommendedName>
</protein>
<reference evidence="2 3" key="1">
    <citation type="submission" date="2016-04" db="EMBL/GenBank/DDBJ databases">
        <authorList>
            <person name="Evans L.H."/>
            <person name="Alamgir A."/>
            <person name="Owens N."/>
            <person name="Weber N.D."/>
            <person name="Virtaneva K."/>
            <person name="Barbian K."/>
            <person name="Babar A."/>
            <person name="Rosenke K."/>
        </authorList>
    </citation>
    <scope>NUCLEOTIDE SEQUENCE [LARGE SCALE GENOMIC DNA]</scope>
    <source>
        <strain evidence="2 3">CCM 8644</strain>
    </source>
</reference>
<keyword evidence="1" id="KW-0472">Membrane</keyword>
<name>A0A179DB63_9SPHI</name>
<evidence type="ECO:0008006" key="4">
    <source>
        <dbReference type="Google" id="ProtNLM"/>
    </source>
</evidence>
<feature type="transmembrane region" description="Helical" evidence="1">
    <location>
        <begin position="44"/>
        <end position="66"/>
    </location>
</feature>
<dbReference type="AlphaFoldDB" id="A0A179DB63"/>
<organism evidence="2 3">
    <name type="scientific">Pedobacter psychrophilus</name>
    <dbReference type="NCBI Taxonomy" id="1826909"/>
    <lineage>
        <taxon>Bacteria</taxon>
        <taxon>Pseudomonadati</taxon>
        <taxon>Bacteroidota</taxon>
        <taxon>Sphingobacteriia</taxon>
        <taxon>Sphingobacteriales</taxon>
        <taxon>Sphingobacteriaceae</taxon>
        <taxon>Pedobacter</taxon>
    </lineage>
</organism>
<keyword evidence="1" id="KW-1133">Transmembrane helix</keyword>
<dbReference type="STRING" id="1826909.A5893_15980"/>
<evidence type="ECO:0000313" key="2">
    <source>
        <dbReference type="EMBL" id="OAQ38286.1"/>
    </source>
</evidence>
<reference evidence="2 3" key="2">
    <citation type="submission" date="2016-06" db="EMBL/GenBank/DDBJ databases">
        <title>Pedobacter psychrophilus sp. nov., isolated from Antarctic fragmentary rock.</title>
        <authorList>
            <person name="Svec P."/>
        </authorList>
    </citation>
    <scope>NUCLEOTIDE SEQUENCE [LARGE SCALE GENOMIC DNA]</scope>
    <source>
        <strain evidence="2 3">CCM 8644</strain>
    </source>
</reference>
<dbReference type="OrthoDB" id="9763076at2"/>
<dbReference type="InterPro" id="IPR029062">
    <property type="entry name" value="Class_I_gatase-like"/>
</dbReference>
<proteinExistence type="predicted"/>
<dbReference type="PANTHER" id="PTHR37947">
    <property type="entry name" value="BLL2462 PROTEIN"/>
    <property type="match status" value="1"/>
</dbReference>
<feature type="transmembrane region" description="Helical" evidence="1">
    <location>
        <begin position="12"/>
        <end position="32"/>
    </location>
</feature>
<dbReference type="PANTHER" id="PTHR37947:SF1">
    <property type="entry name" value="BLL2462 PROTEIN"/>
    <property type="match status" value="1"/>
</dbReference>
<dbReference type="RefSeq" id="WP_068823680.1">
    <property type="nucleotide sequence ID" value="NZ_LWHJ01000031.1"/>
</dbReference>
<accession>A0A179DB63</accession>
<evidence type="ECO:0000256" key="1">
    <source>
        <dbReference type="SAM" id="Phobius"/>
    </source>
</evidence>
<keyword evidence="3" id="KW-1185">Reference proteome</keyword>
<dbReference type="EMBL" id="LWHJ01000031">
    <property type="protein sequence ID" value="OAQ38286.1"/>
    <property type="molecule type" value="Genomic_DNA"/>
</dbReference>